<dbReference type="PANTHER" id="PTHR32060:SF30">
    <property type="entry name" value="CARBOXY-TERMINAL PROCESSING PROTEASE CTPA"/>
    <property type="match status" value="1"/>
</dbReference>
<dbReference type="GO" id="GO:0008236">
    <property type="term" value="F:serine-type peptidase activity"/>
    <property type="evidence" value="ECO:0007669"/>
    <property type="project" value="InterPro"/>
</dbReference>
<feature type="chain" id="PRO_5043840256" evidence="1">
    <location>
        <begin position="19"/>
        <end position="463"/>
    </location>
</feature>
<accession>A0AAU7N229</accession>
<dbReference type="AlphaFoldDB" id="A0AAU7N229"/>
<sequence length="463" mass="53591">MKKLIFMLWAIFTSSMSAQMPNHLSNAEKVYGLSKFWQEANYNFIYLNKVDKAEWDSLYRTYIPKVQETKNDYEYYRLLQRFCAFLKDGHTNVYFPESIQDSIFNTNFGEYRLFLTNIEGKAIITRVNESKKKEIPIGTEITKVNGNPTHIYLKEHVLPYISSSTDYILQDWGIWRLLEGYVGTSYDLELKLPNGKIKNLTLTHTITEEEEVYPPFEERELLDMKWYDKNIAYVALNSFSDPKIDSLFFERIPELKKAKALIVDLRNNGGGSTGIGQEIFNHLTNDTILYGSKFRSRLHVPSFKAWGRWTEEKDTLNNSWAKQAYLSFRDEYYHDFPYGPDTLSVAEKEFLKDKRIIVPTVLLIGHNTASAAEDFLIFADNQKHMTKIGEPTFGSTGQPMLFDLPNGGQARICTKKDTYPNGKEFVGVGIQPDIEVRKTLSDYMENKDPALDRALDFLGKKIK</sequence>
<dbReference type="InterPro" id="IPR005151">
    <property type="entry name" value="Tail-specific_protease"/>
</dbReference>
<name>A0AAU7N229_9FLAO</name>
<dbReference type="GO" id="GO:0007165">
    <property type="term" value="P:signal transduction"/>
    <property type="evidence" value="ECO:0007669"/>
    <property type="project" value="TreeGrafter"/>
</dbReference>
<dbReference type="KEGG" id="fld:ABNE31_06785"/>
<dbReference type="GO" id="GO:0006508">
    <property type="term" value="P:proteolysis"/>
    <property type="evidence" value="ECO:0007669"/>
    <property type="project" value="InterPro"/>
</dbReference>
<dbReference type="RefSeq" id="WP_349352823.1">
    <property type="nucleotide sequence ID" value="NZ_CP157804.1"/>
</dbReference>
<dbReference type="InterPro" id="IPR029045">
    <property type="entry name" value="ClpP/crotonase-like_dom_sf"/>
</dbReference>
<feature type="signal peptide" evidence="1">
    <location>
        <begin position="1"/>
        <end position="18"/>
    </location>
</feature>
<evidence type="ECO:0000259" key="2">
    <source>
        <dbReference type="SMART" id="SM00245"/>
    </source>
</evidence>
<evidence type="ECO:0000256" key="1">
    <source>
        <dbReference type="SAM" id="SignalP"/>
    </source>
</evidence>
<keyword evidence="1" id="KW-0732">Signal</keyword>
<dbReference type="Gene3D" id="3.90.226.10">
    <property type="entry name" value="2-enoyl-CoA Hydratase, Chain A, domain 1"/>
    <property type="match status" value="1"/>
</dbReference>
<dbReference type="GO" id="GO:0004175">
    <property type="term" value="F:endopeptidase activity"/>
    <property type="evidence" value="ECO:0007669"/>
    <property type="project" value="TreeGrafter"/>
</dbReference>
<dbReference type="EMBL" id="CP157804">
    <property type="protein sequence ID" value="XBQ24618.1"/>
    <property type="molecule type" value="Genomic_DNA"/>
</dbReference>
<dbReference type="SUPFAM" id="SSF52096">
    <property type="entry name" value="ClpP/crotonase"/>
    <property type="match status" value="1"/>
</dbReference>
<dbReference type="CDD" id="cd07563">
    <property type="entry name" value="Peptidase_S41_IRBP"/>
    <property type="match status" value="1"/>
</dbReference>
<dbReference type="PANTHER" id="PTHR32060">
    <property type="entry name" value="TAIL-SPECIFIC PROTEASE"/>
    <property type="match status" value="1"/>
</dbReference>
<dbReference type="GO" id="GO:0030288">
    <property type="term" value="C:outer membrane-bounded periplasmic space"/>
    <property type="evidence" value="ECO:0007669"/>
    <property type="project" value="TreeGrafter"/>
</dbReference>
<evidence type="ECO:0000313" key="3">
    <source>
        <dbReference type="EMBL" id="XBQ24618.1"/>
    </source>
</evidence>
<feature type="domain" description="Tail specific protease" evidence="2">
    <location>
        <begin position="199"/>
        <end position="437"/>
    </location>
</feature>
<proteinExistence type="predicted"/>
<gene>
    <name evidence="3" type="ORF">ABNE31_06785</name>
</gene>
<reference evidence="3" key="1">
    <citation type="submission" date="2024-05" db="EMBL/GenBank/DDBJ databases">
        <title>Draft Genome Sequences of Flagellimonas sp. MMG031 and Marinobacter sp. MMG032 Isolated from the dinoflagellate Symbiodinium pilosum.</title>
        <authorList>
            <person name="Shikuma N.J."/>
            <person name="Farrell M.V."/>
        </authorList>
    </citation>
    <scope>NUCLEOTIDE SEQUENCE</scope>
    <source>
        <strain evidence="3">MMG031</strain>
    </source>
</reference>
<protein>
    <submittedName>
        <fullName evidence="3">S41 family peptidase</fullName>
    </submittedName>
</protein>
<dbReference type="Gene3D" id="3.30.750.44">
    <property type="match status" value="1"/>
</dbReference>
<dbReference type="SMART" id="SM00245">
    <property type="entry name" value="TSPc"/>
    <property type="match status" value="1"/>
</dbReference>
<organism evidence="3">
    <name type="scientific">Flagellimonas sp. MMG031</name>
    <dbReference type="NCBI Taxonomy" id="3158549"/>
    <lineage>
        <taxon>Bacteria</taxon>
        <taxon>Pseudomonadati</taxon>
        <taxon>Bacteroidota</taxon>
        <taxon>Flavobacteriia</taxon>
        <taxon>Flavobacteriales</taxon>
        <taxon>Flavobacteriaceae</taxon>
        <taxon>Flagellimonas</taxon>
    </lineage>
</organism>
<dbReference type="Pfam" id="PF03572">
    <property type="entry name" value="Peptidase_S41"/>
    <property type="match status" value="1"/>
</dbReference>